<reference evidence="2" key="1">
    <citation type="submission" date="2022-02" db="EMBL/GenBank/DDBJ databases">
        <authorList>
            <person name="Giguere J D."/>
        </authorList>
    </citation>
    <scope>NUCLEOTIDE SEQUENCE</scope>
    <source>
        <strain evidence="2">CCAP 1055/1</strain>
    </source>
</reference>
<dbReference type="Gene3D" id="2.60.120.10">
    <property type="entry name" value="Jelly Rolls"/>
    <property type="match status" value="1"/>
</dbReference>
<proteinExistence type="predicted"/>
<feature type="domain" description="JmjC" evidence="1">
    <location>
        <begin position="193"/>
        <end position="374"/>
    </location>
</feature>
<dbReference type="PROSITE" id="PS51184">
    <property type="entry name" value="JMJC"/>
    <property type="match status" value="1"/>
</dbReference>
<dbReference type="SUPFAM" id="SSF51197">
    <property type="entry name" value="Clavaminate synthase-like"/>
    <property type="match status" value="1"/>
</dbReference>
<evidence type="ECO:0000259" key="1">
    <source>
        <dbReference type="PROSITE" id="PS51184"/>
    </source>
</evidence>
<dbReference type="InterPro" id="IPR014710">
    <property type="entry name" value="RmlC-like_jellyroll"/>
</dbReference>
<dbReference type="OMA" id="PDAINIW"/>
<dbReference type="Pfam" id="PF13621">
    <property type="entry name" value="Cupin_8"/>
    <property type="match status" value="1"/>
</dbReference>
<protein>
    <recommendedName>
        <fullName evidence="1">JmjC domain-containing protein</fullName>
    </recommendedName>
</protein>
<dbReference type="AlphaFoldDB" id="A0A8J9X4D1"/>
<dbReference type="SMART" id="SM00558">
    <property type="entry name" value="JmjC"/>
    <property type="match status" value="1"/>
</dbReference>
<organism evidence="2">
    <name type="scientific">Phaeodactylum tricornutum</name>
    <name type="common">Diatom</name>
    <dbReference type="NCBI Taxonomy" id="2850"/>
    <lineage>
        <taxon>Eukaryota</taxon>
        <taxon>Sar</taxon>
        <taxon>Stramenopiles</taxon>
        <taxon>Ochrophyta</taxon>
        <taxon>Bacillariophyta</taxon>
        <taxon>Bacillariophyceae</taxon>
        <taxon>Bacillariophycidae</taxon>
        <taxon>Naviculales</taxon>
        <taxon>Phaeodactylaceae</taxon>
        <taxon>Phaeodactylum</taxon>
    </lineage>
</organism>
<sequence length="385" mass="43679">MQKNEIGLIAPTPALDSLSEDVTFLWLSGQASIPVYDEVPSSLVFLRDHVALSRPCIIRNAVLDKSENKCPLHLTLDDLVDSDPTLSLVVDVTPDGQGDCLRLAQHQTLGCKHKENSQRTFVKPFEHRMSISEFRSCLRATRSGTTPSLEQIKNRIFQSTADVSCTVSEEAFNHGLPTEAVYYYSRQNDCLRSELYSLWQKKLFPENFVWASEAFGVPEPEAVNLWLGNEQAVSSMHKDHYENLFYVLSGEKVFTLCPPADAPFLYEQNCSSGCFQYSATEGWTISSDVHQDGTTLKIPWISADVVEKEKSEVLDEFPLLTYTHPLEVHIRAGDLLYLPALWFHRVTQSCETVGINYWYDMKFDSPSWCYFHFLQSLIPNEAIQG</sequence>
<dbReference type="Proteomes" id="UP000836788">
    <property type="component" value="Chromosome 12"/>
</dbReference>
<accession>A0A8J9X4D1</accession>
<dbReference type="EMBL" id="OU594953">
    <property type="protein sequence ID" value="CAG9279669.1"/>
    <property type="molecule type" value="Genomic_DNA"/>
</dbReference>
<dbReference type="InterPro" id="IPR041667">
    <property type="entry name" value="Cupin_8"/>
</dbReference>
<dbReference type="PANTHER" id="PTHR12461:SF99">
    <property type="entry name" value="BIFUNCTIONAL PEPTIDASE AND (3S)-LYSYL HYDROXYLASE JMJD7"/>
    <property type="match status" value="1"/>
</dbReference>
<gene>
    <name evidence="2" type="ORF">PTTT1_LOCUS10815</name>
</gene>
<evidence type="ECO:0000313" key="2">
    <source>
        <dbReference type="EMBL" id="CAG9279669.1"/>
    </source>
</evidence>
<dbReference type="InterPro" id="IPR003347">
    <property type="entry name" value="JmjC_dom"/>
</dbReference>
<dbReference type="PANTHER" id="PTHR12461">
    <property type="entry name" value="HYPOXIA-INDUCIBLE FACTOR 1 ALPHA INHIBITOR-RELATED"/>
    <property type="match status" value="1"/>
</dbReference>
<name>A0A8J9X4D1_PHATR</name>